<dbReference type="EMBL" id="JACOPK010000008">
    <property type="protein sequence ID" value="MBC5696185.1"/>
    <property type="molecule type" value="Genomic_DNA"/>
</dbReference>
<name>A0ABR7GPG8_9FIRM</name>
<evidence type="ECO:0000313" key="1">
    <source>
        <dbReference type="EMBL" id="MBC5696185.1"/>
    </source>
</evidence>
<evidence type="ECO:0000313" key="2">
    <source>
        <dbReference type="Proteomes" id="UP000641741"/>
    </source>
</evidence>
<dbReference type="RefSeq" id="WP_186970330.1">
    <property type="nucleotide sequence ID" value="NZ_JACOPK010000008.1"/>
</dbReference>
<organism evidence="1 2">
    <name type="scientific">Agathobaculum hominis</name>
    <dbReference type="NCBI Taxonomy" id="2763014"/>
    <lineage>
        <taxon>Bacteria</taxon>
        <taxon>Bacillati</taxon>
        <taxon>Bacillota</taxon>
        <taxon>Clostridia</taxon>
        <taxon>Eubacteriales</taxon>
        <taxon>Butyricicoccaceae</taxon>
        <taxon>Agathobaculum</taxon>
    </lineage>
</organism>
<proteinExistence type="predicted"/>
<reference evidence="1 2" key="1">
    <citation type="submission" date="2020-08" db="EMBL/GenBank/DDBJ databases">
        <title>Genome public.</title>
        <authorList>
            <person name="Liu C."/>
            <person name="Sun Q."/>
        </authorList>
    </citation>
    <scope>NUCLEOTIDE SEQUENCE [LARGE SCALE GENOMIC DNA]</scope>
    <source>
        <strain evidence="1 2">M2</strain>
    </source>
</reference>
<keyword evidence="2" id="KW-1185">Reference proteome</keyword>
<comment type="caution">
    <text evidence="1">The sequence shown here is derived from an EMBL/GenBank/DDBJ whole genome shotgun (WGS) entry which is preliminary data.</text>
</comment>
<dbReference type="Proteomes" id="UP000641741">
    <property type="component" value="Unassembled WGS sequence"/>
</dbReference>
<gene>
    <name evidence="1" type="ORF">H8S02_09535</name>
</gene>
<accession>A0ABR7GPG8</accession>
<sequence>MTVMSNKLFTDDFFDPSYAFLSDKIIKMHAKRHMQSLENFVENSCNSSRASHQFLYTLLSILDNPTRLEELGPDKKQLLYMKLLSPPFDQFPSIVYSKKDNAAEDIKIFKKNLKAYRSDEYIYRALNIVRQLLERSDPSREWGYEPDNQPEFISKLRDEVDKIYLKFYTDLRDTEFPVKRLPTCSDTLCKMVIMDSRIYPVLPALFTLSAVYQAALDKSPGKAALLEFIIQPSLTDSCFTDNAYKTKVLSKLAYRLLNKIENTLIDNLNKYNTVVFPSKHINCPPSISALKFDDQQPPSEKVCFNQHINFAFPLCKTQCLATDIATACSLTMEQALELNTHISEHLLDKSYNEKHLREIYGDQVTEIIKGFRTLANPGTYYKQDSFINIYKTCVWGKLSASAKFFFVDPYDNSNNLPFNLYQFIRKYFTYVSLSRYVLYYSAPFRPLYGSSKMLPPGCKGIFRDFKTYSECYFTDTDVQPQLFPFAGTNTYLIGVKELRPSIRTELIRTFTPYSAVHFLMRHLEHPPKNKSALQQCINEYLKKYPLSKDIGMLFRDTNEMIAVYQLMLKAALNIIAHYTVSLLADARIQTLQNHL</sequence>
<protein>
    <submittedName>
        <fullName evidence="1">Uncharacterized protein</fullName>
    </submittedName>
</protein>